<feature type="active site" description="Proton donor" evidence="8">
    <location>
        <position position="37"/>
    </location>
</feature>
<evidence type="ECO:0000256" key="7">
    <source>
        <dbReference type="ARBA" id="ARBA00048258"/>
    </source>
</evidence>
<evidence type="ECO:0000313" key="9">
    <source>
        <dbReference type="EMBL" id="OGB89279.1"/>
    </source>
</evidence>
<sequence>MREIKDLREMHLYSLKARSHGKKIGFVPTMGALHEGHLSLVVEAKKRCDIVVVSIFVNPIQFAPSEDFASYPRSLGKDKKLLKNFAIDALFLPAAEKMFPGGFKTFVEVEALSKKMCGRSRPAHFRGVATVATKLFNIVNPDLAFFGEKDYQQQLIIKQLVADLNLPVEVVSLPTVREFDGLAMSSRNAYLNPRERKSAVILYKALSLAQREVKGGERDLNKLLFRLRALIGSEPSVRLDYLVAVDPKTLQEVKKIGGKVLFALAAFIGKTRLIDNMVVGE</sequence>
<dbReference type="Gene3D" id="3.40.50.620">
    <property type="entry name" value="HUPs"/>
    <property type="match status" value="1"/>
</dbReference>
<organism evidence="9 10">
    <name type="scientific">candidate division WOR-1 bacterium RIFCSPHIGHO2_01_FULL_53_15</name>
    <dbReference type="NCBI Taxonomy" id="1802564"/>
    <lineage>
        <taxon>Bacteria</taxon>
        <taxon>Bacillati</taxon>
        <taxon>Saganbacteria</taxon>
    </lineage>
</organism>
<dbReference type="InterPro" id="IPR004821">
    <property type="entry name" value="Cyt_trans-like"/>
</dbReference>
<feature type="binding site" evidence="8">
    <location>
        <position position="153"/>
    </location>
    <ligand>
        <name>(R)-pantoate</name>
        <dbReference type="ChEBI" id="CHEBI:15980"/>
    </ligand>
</feature>
<dbReference type="CDD" id="cd00560">
    <property type="entry name" value="PanC"/>
    <property type="match status" value="1"/>
</dbReference>
<dbReference type="FunFam" id="3.40.50.620:FF:000013">
    <property type="entry name" value="Pantothenate synthetase"/>
    <property type="match status" value="1"/>
</dbReference>
<dbReference type="PANTHER" id="PTHR21299:SF1">
    <property type="entry name" value="PANTOATE--BETA-ALANINE LIGASE"/>
    <property type="match status" value="1"/>
</dbReference>
<gene>
    <name evidence="8" type="primary">panC</name>
    <name evidence="9" type="ORF">A2625_03835</name>
</gene>
<feature type="binding site" evidence="8">
    <location>
        <position position="61"/>
    </location>
    <ligand>
        <name>(R)-pantoate</name>
        <dbReference type="ChEBI" id="CHEBI:15980"/>
    </ligand>
</feature>
<keyword evidence="3 8" id="KW-0436">Ligase</keyword>
<dbReference type="GO" id="GO:0005524">
    <property type="term" value="F:ATP binding"/>
    <property type="evidence" value="ECO:0007669"/>
    <property type="project" value="UniProtKB-KW"/>
</dbReference>
<keyword evidence="4 8" id="KW-0566">Pantothenate biosynthesis</keyword>
<dbReference type="EC" id="6.3.2.1" evidence="8"/>
<comment type="caution">
    <text evidence="9">The sequence shown here is derived from an EMBL/GenBank/DDBJ whole genome shotgun (WGS) entry which is preliminary data.</text>
</comment>
<reference evidence="9 10" key="1">
    <citation type="journal article" date="2016" name="Nat. Commun.">
        <title>Thousands of microbial genomes shed light on interconnected biogeochemical processes in an aquifer system.</title>
        <authorList>
            <person name="Anantharaman K."/>
            <person name="Brown C.T."/>
            <person name="Hug L.A."/>
            <person name="Sharon I."/>
            <person name="Castelle C.J."/>
            <person name="Probst A.J."/>
            <person name="Thomas B.C."/>
            <person name="Singh A."/>
            <person name="Wilkins M.J."/>
            <person name="Karaoz U."/>
            <person name="Brodie E.L."/>
            <person name="Williams K.H."/>
            <person name="Hubbard S.S."/>
            <person name="Banfield J.F."/>
        </authorList>
    </citation>
    <scope>NUCLEOTIDE SEQUENCE [LARGE SCALE GENOMIC DNA]</scope>
</reference>
<dbReference type="Gene3D" id="3.30.1300.10">
    <property type="entry name" value="Pantoate-beta-alanine ligase, C-terminal domain"/>
    <property type="match status" value="1"/>
</dbReference>
<dbReference type="Pfam" id="PF02569">
    <property type="entry name" value="Pantoate_ligase"/>
    <property type="match status" value="1"/>
</dbReference>
<keyword evidence="8" id="KW-0963">Cytoplasm</keyword>
<protein>
    <recommendedName>
        <fullName evidence="8">Pantothenate synthetase</fullName>
        <shortName evidence="8">PS</shortName>
        <ecNumber evidence="8">6.3.2.1</ecNumber>
    </recommendedName>
    <alternativeName>
        <fullName evidence="8">Pantoate--beta-alanine ligase</fullName>
    </alternativeName>
    <alternativeName>
        <fullName evidence="8">Pantoate-activating enzyme</fullName>
    </alternativeName>
</protein>
<comment type="pathway">
    <text evidence="1 8">Cofactor biosynthesis; (R)-pantothenate biosynthesis; (R)-pantothenate from (R)-pantoate and beta-alanine: step 1/1.</text>
</comment>
<dbReference type="EMBL" id="METM01000027">
    <property type="protein sequence ID" value="OGB89279.1"/>
    <property type="molecule type" value="Genomic_DNA"/>
</dbReference>
<proteinExistence type="inferred from homology"/>
<evidence type="ECO:0000256" key="6">
    <source>
        <dbReference type="ARBA" id="ARBA00022840"/>
    </source>
</evidence>
<keyword evidence="5 8" id="KW-0547">Nucleotide-binding</keyword>
<evidence type="ECO:0000313" key="10">
    <source>
        <dbReference type="Proteomes" id="UP000178724"/>
    </source>
</evidence>
<feature type="binding site" evidence="8">
    <location>
        <position position="176"/>
    </location>
    <ligand>
        <name>ATP</name>
        <dbReference type="ChEBI" id="CHEBI:30616"/>
    </ligand>
</feature>
<evidence type="ECO:0000256" key="2">
    <source>
        <dbReference type="ARBA" id="ARBA00009256"/>
    </source>
</evidence>
<dbReference type="Proteomes" id="UP000178724">
    <property type="component" value="Unassembled WGS sequence"/>
</dbReference>
<comment type="similarity">
    <text evidence="2 8">Belongs to the pantothenate synthetase family.</text>
</comment>
<comment type="subunit">
    <text evidence="8">Homodimer.</text>
</comment>
<feature type="binding site" evidence="8">
    <location>
        <position position="61"/>
    </location>
    <ligand>
        <name>beta-alanine</name>
        <dbReference type="ChEBI" id="CHEBI:57966"/>
    </ligand>
</feature>
<comment type="function">
    <text evidence="8">Catalyzes the condensation of pantoate with beta-alanine in an ATP-dependent reaction via a pantoyl-adenylate intermediate.</text>
</comment>
<dbReference type="PANTHER" id="PTHR21299">
    <property type="entry name" value="CYTIDYLATE KINASE/PANTOATE-BETA-ALANINE LIGASE"/>
    <property type="match status" value="1"/>
</dbReference>
<dbReference type="AlphaFoldDB" id="A0A1F4Q068"/>
<dbReference type="HAMAP" id="MF_00158">
    <property type="entry name" value="PanC"/>
    <property type="match status" value="1"/>
</dbReference>
<comment type="subcellular location">
    <subcellularLocation>
        <location evidence="8">Cytoplasm</location>
    </subcellularLocation>
</comment>
<feature type="binding site" evidence="8">
    <location>
        <begin position="147"/>
        <end position="150"/>
    </location>
    <ligand>
        <name>ATP</name>
        <dbReference type="ChEBI" id="CHEBI:30616"/>
    </ligand>
</feature>
<dbReference type="NCBIfam" id="TIGR00125">
    <property type="entry name" value="cyt_tran_rel"/>
    <property type="match status" value="1"/>
</dbReference>
<name>A0A1F4Q068_UNCSA</name>
<dbReference type="GO" id="GO:0004592">
    <property type="term" value="F:pantoate-beta-alanine ligase activity"/>
    <property type="evidence" value="ECO:0007669"/>
    <property type="project" value="UniProtKB-UniRule"/>
</dbReference>
<dbReference type="InterPro" id="IPR042176">
    <property type="entry name" value="Pantoate_ligase_C"/>
</dbReference>
<evidence type="ECO:0000256" key="4">
    <source>
        <dbReference type="ARBA" id="ARBA00022655"/>
    </source>
</evidence>
<dbReference type="InterPro" id="IPR003721">
    <property type="entry name" value="Pantoate_ligase"/>
</dbReference>
<dbReference type="GO" id="GO:0015940">
    <property type="term" value="P:pantothenate biosynthetic process"/>
    <property type="evidence" value="ECO:0007669"/>
    <property type="project" value="UniProtKB-UniRule"/>
</dbReference>
<evidence type="ECO:0000256" key="8">
    <source>
        <dbReference type="HAMAP-Rule" id="MF_00158"/>
    </source>
</evidence>
<evidence type="ECO:0000256" key="3">
    <source>
        <dbReference type="ARBA" id="ARBA00022598"/>
    </source>
</evidence>
<evidence type="ECO:0000256" key="1">
    <source>
        <dbReference type="ARBA" id="ARBA00004990"/>
    </source>
</evidence>
<dbReference type="GO" id="GO:0005829">
    <property type="term" value="C:cytosol"/>
    <property type="evidence" value="ECO:0007669"/>
    <property type="project" value="TreeGrafter"/>
</dbReference>
<feature type="binding site" evidence="8">
    <location>
        <begin position="30"/>
        <end position="37"/>
    </location>
    <ligand>
        <name>ATP</name>
        <dbReference type="ChEBI" id="CHEBI:30616"/>
    </ligand>
</feature>
<comment type="catalytic activity">
    <reaction evidence="7 8">
        <text>(R)-pantoate + beta-alanine + ATP = (R)-pantothenate + AMP + diphosphate + H(+)</text>
        <dbReference type="Rhea" id="RHEA:10912"/>
        <dbReference type="ChEBI" id="CHEBI:15378"/>
        <dbReference type="ChEBI" id="CHEBI:15980"/>
        <dbReference type="ChEBI" id="CHEBI:29032"/>
        <dbReference type="ChEBI" id="CHEBI:30616"/>
        <dbReference type="ChEBI" id="CHEBI:33019"/>
        <dbReference type="ChEBI" id="CHEBI:57966"/>
        <dbReference type="ChEBI" id="CHEBI:456215"/>
        <dbReference type="EC" id="6.3.2.1"/>
    </reaction>
</comment>
<dbReference type="SUPFAM" id="SSF52374">
    <property type="entry name" value="Nucleotidylyl transferase"/>
    <property type="match status" value="1"/>
</dbReference>
<comment type="miscellaneous">
    <text evidence="8">The reaction proceeds by a bi uni uni bi ping pong mechanism.</text>
</comment>
<dbReference type="NCBIfam" id="TIGR00018">
    <property type="entry name" value="panC"/>
    <property type="match status" value="1"/>
</dbReference>
<dbReference type="UniPathway" id="UPA00028">
    <property type="reaction ID" value="UER00005"/>
</dbReference>
<accession>A0A1F4Q068</accession>
<feature type="binding site" evidence="8">
    <location>
        <begin position="184"/>
        <end position="187"/>
    </location>
    <ligand>
        <name>ATP</name>
        <dbReference type="ChEBI" id="CHEBI:30616"/>
    </ligand>
</feature>
<dbReference type="InterPro" id="IPR014729">
    <property type="entry name" value="Rossmann-like_a/b/a_fold"/>
</dbReference>
<dbReference type="FunFam" id="3.30.1300.10:FF:000001">
    <property type="entry name" value="Pantothenate synthetase"/>
    <property type="match status" value="1"/>
</dbReference>
<keyword evidence="6 8" id="KW-0067">ATP-binding</keyword>
<evidence type="ECO:0000256" key="5">
    <source>
        <dbReference type="ARBA" id="ARBA00022741"/>
    </source>
</evidence>